<dbReference type="Proteomes" id="UP000198716">
    <property type="component" value="Unassembled WGS sequence"/>
</dbReference>
<dbReference type="AlphaFoldDB" id="A0A1I2BMC7"/>
<reference evidence="2" key="1">
    <citation type="submission" date="2016-10" db="EMBL/GenBank/DDBJ databases">
        <authorList>
            <person name="Varghese N."/>
            <person name="Submissions S."/>
        </authorList>
    </citation>
    <scope>NUCLEOTIDE SEQUENCE [LARGE SCALE GENOMIC DNA]</scope>
    <source>
        <strain evidence="2">DSM 45004</strain>
    </source>
</reference>
<accession>A0A1I2BMC7</accession>
<protein>
    <submittedName>
        <fullName evidence="1">Uncharacterized protein</fullName>
    </submittedName>
</protein>
<gene>
    <name evidence="1" type="ORF">SAMN04487819_1172</name>
</gene>
<dbReference type="RefSeq" id="WP_092929367.1">
    <property type="nucleotide sequence ID" value="NZ_FOMZ01000017.1"/>
</dbReference>
<evidence type="ECO:0000313" key="1">
    <source>
        <dbReference type="EMBL" id="SFE57341.1"/>
    </source>
</evidence>
<organism evidence="1 2">
    <name type="scientific">Actinopolyspora alba</name>
    <dbReference type="NCBI Taxonomy" id="673379"/>
    <lineage>
        <taxon>Bacteria</taxon>
        <taxon>Bacillati</taxon>
        <taxon>Actinomycetota</taxon>
        <taxon>Actinomycetes</taxon>
        <taxon>Actinopolysporales</taxon>
        <taxon>Actinopolysporaceae</taxon>
        <taxon>Actinopolyspora</taxon>
        <taxon>Actinopolyspora alba group</taxon>
    </lineage>
</organism>
<proteinExistence type="predicted"/>
<dbReference type="EMBL" id="FOMZ01000017">
    <property type="protein sequence ID" value="SFE57341.1"/>
    <property type="molecule type" value="Genomic_DNA"/>
</dbReference>
<sequence>MEDDLLEALEEAWDVESGFLGKLRAGRFDPEAGEAYVALLSRIPPIGETVDSRLVQLIWFAPTLIEWQTERAAKNEKEVEKLGHIWDQVREALIALLGLP</sequence>
<name>A0A1I2BMC7_9ACTN</name>
<keyword evidence="2" id="KW-1185">Reference proteome</keyword>
<evidence type="ECO:0000313" key="2">
    <source>
        <dbReference type="Proteomes" id="UP000198716"/>
    </source>
</evidence>